<dbReference type="InterPro" id="IPR038566">
    <property type="entry name" value="Mediator_Med6_sf"/>
</dbReference>
<evidence type="ECO:0000256" key="3">
    <source>
        <dbReference type="ARBA" id="ARBA00020634"/>
    </source>
</evidence>
<keyword evidence="6 8" id="KW-0539">Nucleus</keyword>
<comment type="similarity">
    <text evidence="2 8">Belongs to the Mediator complex subunit 6 family.</text>
</comment>
<dbReference type="GO" id="GO:0003712">
    <property type="term" value="F:transcription coregulator activity"/>
    <property type="evidence" value="ECO:0007669"/>
    <property type="project" value="InterPro"/>
</dbReference>
<comment type="function">
    <text evidence="8">Component of the Mediator complex, a coactivator involved in the regulated transcription of nearly all RNA polymerase II-dependent genes. Mediator functions as a bridge to convey information from gene-specific regulatory proteins to the basal RNA polymerase II transcription machinery. Mediator is recruited to promoters by direct interactions with regulatory proteins and serves as a scaffold for the assembly of a functional preinitiation complex with RNA polymerase II and the general transcription factors.</text>
</comment>
<evidence type="ECO:0000256" key="4">
    <source>
        <dbReference type="ARBA" id="ARBA00023015"/>
    </source>
</evidence>
<gene>
    <name evidence="8" type="primary">MED6</name>
    <name evidence="10" type="ORF">CC80DRAFT_488464</name>
</gene>
<keyword evidence="4 8" id="KW-0805">Transcription regulation</keyword>
<protein>
    <recommendedName>
        <fullName evidence="3 8">Mediator of RNA polymerase II transcription subunit 6</fullName>
    </recommendedName>
    <alternativeName>
        <fullName evidence="7 8">Mediator complex subunit 6</fullName>
    </alternativeName>
</protein>
<evidence type="ECO:0000256" key="8">
    <source>
        <dbReference type="RuleBase" id="RU364143"/>
    </source>
</evidence>
<feature type="compositionally biased region" description="Low complexity" evidence="9">
    <location>
        <begin position="208"/>
        <end position="225"/>
    </location>
</feature>
<keyword evidence="11" id="KW-1185">Reference proteome</keyword>
<keyword evidence="8" id="KW-0010">Activator</keyword>
<dbReference type="AlphaFoldDB" id="A0A6A5U9W5"/>
<comment type="subunit">
    <text evidence="8">Component of the Mediator complex.</text>
</comment>
<evidence type="ECO:0000256" key="2">
    <source>
        <dbReference type="ARBA" id="ARBA00007526"/>
    </source>
</evidence>
<dbReference type="OrthoDB" id="344220at2759"/>
<comment type="subcellular location">
    <subcellularLocation>
        <location evidence="1 8">Nucleus</location>
    </subcellularLocation>
</comment>
<dbReference type="InterPro" id="IPR007018">
    <property type="entry name" value="Mediator_Med6"/>
</dbReference>
<dbReference type="Gene3D" id="3.10.450.580">
    <property type="entry name" value="Mediator complex, subunit Med6"/>
    <property type="match status" value="1"/>
</dbReference>
<feature type="region of interest" description="Disordered" evidence="9">
    <location>
        <begin position="275"/>
        <end position="310"/>
    </location>
</feature>
<evidence type="ECO:0000313" key="10">
    <source>
        <dbReference type="EMBL" id="KAF1961120.1"/>
    </source>
</evidence>
<dbReference type="GO" id="GO:0016592">
    <property type="term" value="C:mediator complex"/>
    <property type="evidence" value="ECO:0007669"/>
    <property type="project" value="InterPro"/>
</dbReference>
<feature type="compositionally biased region" description="Gly residues" evidence="9">
    <location>
        <begin position="387"/>
        <end position="396"/>
    </location>
</feature>
<name>A0A6A5U9W5_9PLEO</name>
<reference evidence="10" key="1">
    <citation type="journal article" date="2020" name="Stud. Mycol.">
        <title>101 Dothideomycetes genomes: a test case for predicting lifestyles and emergence of pathogens.</title>
        <authorList>
            <person name="Haridas S."/>
            <person name="Albert R."/>
            <person name="Binder M."/>
            <person name="Bloem J."/>
            <person name="Labutti K."/>
            <person name="Salamov A."/>
            <person name="Andreopoulos B."/>
            <person name="Baker S."/>
            <person name="Barry K."/>
            <person name="Bills G."/>
            <person name="Bluhm B."/>
            <person name="Cannon C."/>
            <person name="Castanera R."/>
            <person name="Culley D."/>
            <person name="Daum C."/>
            <person name="Ezra D."/>
            <person name="Gonzalez J."/>
            <person name="Henrissat B."/>
            <person name="Kuo A."/>
            <person name="Liang C."/>
            <person name="Lipzen A."/>
            <person name="Lutzoni F."/>
            <person name="Magnuson J."/>
            <person name="Mondo S."/>
            <person name="Nolan M."/>
            <person name="Ohm R."/>
            <person name="Pangilinan J."/>
            <person name="Park H.-J."/>
            <person name="Ramirez L."/>
            <person name="Alfaro M."/>
            <person name="Sun H."/>
            <person name="Tritt A."/>
            <person name="Yoshinaga Y."/>
            <person name="Zwiers L.-H."/>
            <person name="Turgeon B."/>
            <person name="Goodwin S."/>
            <person name="Spatafora J."/>
            <person name="Crous P."/>
            <person name="Grigoriev I."/>
        </authorList>
    </citation>
    <scope>NUCLEOTIDE SEQUENCE</scope>
    <source>
        <strain evidence="10">CBS 675.92</strain>
    </source>
</reference>
<evidence type="ECO:0000256" key="7">
    <source>
        <dbReference type="ARBA" id="ARBA00031259"/>
    </source>
</evidence>
<feature type="region of interest" description="Disordered" evidence="9">
    <location>
        <begin position="184"/>
        <end position="225"/>
    </location>
</feature>
<feature type="region of interest" description="Disordered" evidence="9">
    <location>
        <begin position="346"/>
        <end position="396"/>
    </location>
</feature>
<dbReference type="EMBL" id="ML976981">
    <property type="protein sequence ID" value="KAF1961120.1"/>
    <property type="molecule type" value="Genomic_DNA"/>
</dbReference>
<evidence type="ECO:0000256" key="6">
    <source>
        <dbReference type="ARBA" id="ARBA00023242"/>
    </source>
</evidence>
<dbReference type="Pfam" id="PF04934">
    <property type="entry name" value="Med6"/>
    <property type="match status" value="1"/>
</dbReference>
<keyword evidence="5 8" id="KW-0804">Transcription</keyword>
<evidence type="ECO:0000256" key="9">
    <source>
        <dbReference type="SAM" id="MobiDB-lite"/>
    </source>
</evidence>
<accession>A0A6A5U9W5</accession>
<dbReference type="GO" id="GO:0006357">
    <property type="term" value="P:regulation of transcription by RNA polymerase II"/>
    <property type="evidence" value="ECO:0007669"/>
    <property type="project" value="InterPro"/>
</dbReference>
<evidence type="ECO:0000313" key="11">
    <source>
        <dbReference type="Proteomes" id="UP000800035"/>
    </source>
</evidence>
<evidence type="ECO:0000256" key="1">
    <source>
        <dbReference type="ARBA" id="ARBA00004123"/>
    </source>
</evidence>
<proteinExistence type="inferred from homology"/>
<organism evidence="10 11">
    <name type="scientific">Byssothecium circinans</name>
    <dbReference type="NCBI Taxonomy" id="147558"/>
    <lineage>
        <taxon>Eukaryota</taxon>
        <taxon>Fungi</taxon>
        <taxon>Dikarya</taxon>
        <taxon>Ascomycota</taxon>
        <taxon>Pezizomycotina</taxon>
        <taxon>Dothideomycetes</taxon>
        <taxon>Pleosporomycetidae</taxon>
        <taxon>Pleosporales</taxon>
        <taxon>Massarineae</taxon>
        <taxon>Massarinaceae</taxon>
        <taxon>Byssothecium</taxon>
    </lineage>
</organism>
<evidence type="ECO:0000256" key="5">
    <source>
        <dbReference type="ARBA" id="ARBA00023163"/>
    </source>
</evidence>
<sequence>MPPQIPPLDEQEFNNPDVLLGLPGGNLNSDSIMWYFMNSQFFDPVSNNTSLFNQLRSDPLAQPILNDRRLFEHRLRSNYPTGLQFLVVSEPQTPQEPWVIQRQYRTADGETQVQGTYFTLGTRILMAPSLLDVVRGRMLSVSTYLEEVFEKSREMTHFAPATNHSYLPAKYDVSKASNASRIGSRLGSRLGSPTLAATEPENAVPSSQGQAQAQNQTQGQEATSDATTAFSDALFMSSLQLTNTYYNEFMDENPLTGEPGAFVYTNTYDAVLSRNQAQERAQERAQQQKQQASQNTQTPTSSTPNFSNANNNAIIKPEIRSATNSVAATPKTGTVGTPAAASAAAVALESHSRKGSTAGVPKLGGKEKRRKSKGLASPVTPTAGHHAAGGGGGGGI</sequence>
<dbReference type="PANTHER" id="PTHR13104">
    <property type="entry name" value="MED-6-RELATED"/>
    <property type="match status" value="1"/>
</dbReference>
<dbReference type="Proteomes" id="UP000800035">
    <property type="component" value="Unassembled WGS sequence"/>
</dbReference>